<evidence type="ECO:0000313" key="2">
    <source>
        <dbReference type="EMBL" id="GIQ87663.1"/>
    </source>
</evidence>
<evidence type="ECO:0000313" key="3">
    <source>
        <dbReference type="Proteomes" id="UP000265618"/>
    </source>
</evidence>
<organism evidence="2 3">
    <name type="scientific">Kipferlia bialata</name>
    <dbReference type="NCBI Taxonomy" id="797122"/>
    <lineage>
        <taxon>Eukaryota</taxon>
        <taxon>Metamonada</taxon>
        <taxon>Carpediemonas-like organisms</taxon>
        <taxon>Kipferlia</taxon>
    </lineage>
</organism>
<reference evidence="2 3" key="1">
    <citation type="journal article" date="2018" name="PLoS ONE">
        <title>The draft genome of Kipferlia bialata reveals reductive genome evolution in fornicate parasites.</title>
        <authorList>
            <person name="Tanifuji G."/>
            <person name="Takabayashi S."/>
            <person name="Kume K."/>
            <person name="Takagi M."/>
            <person name="Nakayama T."/>
            <person name="Kamikawa R."/>
            <person name="Inagaki Y."/>
            <person name="Hashimoto T."/>
        </authorList>
    </citation>
    <scope>NUCLEOTIDE SEQUENCE [LARGE SCALE GENOMIC DNA]</scope>
    <source>
        <strain evidence="2">NY0173</strain>
    </source>
</reference>
<comment type="caution">
    <text evidence="2">The sequence shown here is derived from an EMBL/GenBank/DDBJ whole genome shotgun (WGS) entry which is preliminary data.</text>
</comment>
<keyword evidence="3" id="KW-1185">Reference proteome</keyword>
<accession>A0A9K3D241</accession>
<gene>
    <name evidence="2" type="ORF">KIPB_009750</name>
</gene>
<proteinExistence type="predicted"/>
<dbReference type="AlphaFoldDB" id="A0A9K3D241"/>
<name>A0A9K3D241_9EUKA</name>
<evidence type="ECO:0000256" key="1">
    <source>
        <dbReference type="SAM" id="MobiDB-lite"/>
    </source>
</evidence>
<dbReference type="EMBL" id="BDIP01003405">
    <property type="protein sequence ID" value="GIQ87663.1"/>
    <property type="molecule type" value="Genomic_DNA"/>
</dbReference>
<dbReference type="Proteomes" id="UP000265618">
    <property type="component" value="Unassembled WGS sequence"/>
</dbReference>
<feature type="region of interest" description="Disordered" evidence="1">
    <location>
        <begin position="31"/>
        <end position="72"/>
    </location>
</feature>
<feature type="non-terminal residue" evidence="2">
    <location>
        <position position="1"/>
    </location>
</feature>
<sequence>AGVSFDSLYSGSFLESPFALDSHSISVEHELSLGHPQSSASVGHSVKEDSERVSSVPSIFGDIGPSDSPNTLRLIEDTQDISQEIGEIGNRPNYSPFFWSGASAE</sequence>
<protein>
    <submittedName>
        <fullName evidence="2">Uncharacterized protein</fullName>
    </submittedName>
</protein>
<feature type="region of interest" description="Disordered" evidence="1">
    <location>
        <begin position="86"/>
        <end position="105"/>
    </location>
</feature>